<proteinExistence type="predicted"/>
<sequence length="406" mass="43229">MTDSRRAEIRRAITDAFLTDEPAETGGIRGLLGHVGVDTTGRCIIVAGRCVDPSPGCSCGLTSELLAVDPAGGHMHAAPTGQDDQADTVRTADDDRPDMGGLVSFPPAADDTGDDPISADTVRTVPEDTGADSPDTGPSGFRFAYSATVPRQLAGAAFAEAFGLLHKEMDANQAGPGDEHAELVQSDQDDQVSASEEVDEERRRLIHLVHGCVPLHEHLAAADAAQRTIEDLRQRNADLTATLGDILGRFTAGDQAFRTVHVTPKVVERWRRVLAGESRAEAERMPKVVGICPACRRPSLFLGSGGFVTCAMLSCPKPDAPTAVLEDPVWADGDCGRPDCTTALAGALERASRASNAYERLRANVVTAGKYIALQQQLGRFTRARRTELLDFLARGMKDPGPLTNE</sequence>
<feature type="coiled-coil region" evidence="1">
    <location>
        <begin position="215"/>
        <end position="242"/>
    </location>
</feature>
<evidence type="ECO:0000256" key="1">
    <source>
        <dbReference type="SAM" id="Coils"/>
    </source>
</evidence>
<dbReference type="RefSeq" id="WP_086726974.1">
    <property type="nucleotide sequence ID" value="NZ_MUBM01000165.1"/>
</dbReference>
<name>A0ABV1VVT8_9ACTN</name>
<protein>
    <submittedName>
        <fullName evidence="3">Uncharacterized protein</fullName>
    </submittedName>
</protein>
<dbReference type="Proteomes" id="UP001458415">
    <property type="component" value="Unassembled WGS sequence"/>
</dbReference>
<keyword evidence="4" id="KW-1185">Reference proteome</keyword>
<comment type="caution">
    <text evidence="3">The sequence shown here is derived from an EMBL/GenBank/DDBJ whole genome shotgun (WGS) entry which is preliminary data.</text>
</comment>
<feature type="region of interest" description="Disordered" evidence="2">
    <location>
        <begin position="171"/>
        <end position="198"/>
    </location>
</feature>
<feature type="region of interest" description="Disordered" evidence="2">
    <location>
        <begin position="72"/>
        <end position="139"/>
    </location>
</feature>
<reference evidence="3 4" key="1">
    <citation type="submission" date="2024-06" db="EMBL/GenBank/DDBJ databases">
        <title>The Natural Products Discovery Center: Release of the First 8490 Sequenced Strains for Exploring Actinobacteria Biosynthetic Diversity.</title>
        <authorList>
            <person name="Kalkreuter E."/>
            <person name="Kautsar S.A."/>
            <person name="Yang D."/>
            <person name="Bader C.D."/>
            <person name="Teijaro C.N."/>
            <person name="Fluegel L."/>
            <person name="Davis C.M."/>
            <person name="Simpson J.R."/>
            <person name="Lauterbach L."/>
            <person name="Steele A.D."/>
            <person name="Gui C."/>
            <person name="Meng S."/>
            <person name="Li G."/>
            <person name="Viehrig K."/>
            <person name="Ye F."/>
            <person name="Su P."/>
            <person name="Kiefer A.F."/>
            <person name="Nichols A."/>
            <person name="Cepeda A.J."/>
            <person name="Yan W."/>
            <person name="Fan B."/>
            <person name="Jiang Y."/>
            <person name="Adhikari A."/>
            <person name="Zheng C.-J."/>
            <person name="Schuster L."/>
            <person name="Cowan T.M."/>
            <person name="Smanski M.J."/>
            <person name="Chevrette M.G."/>
            <person name="De Carvalho L.P.S."/>
            <person name="Shen B."/>
        </authorList>
    </citation>
    <scope>NUCLEOTIDE SEQUENCE [LARGE SCALE GENOMIC DNA]</scope>
    <source>
        <strain evidence="3 4">NPDC000634</strain>
    </source>
</reference>
<dbReference type="EMBL" id="JBEPCU010000019">
    <property type="protein sequence ID" value="MER6976034.1"/>
    <property type="molecule type" value="Genomic_DNA"/>
</dbReference>
<keyword evidence="1" id="KW-0175">Coiled coil</keyword>
<evidence type="ECO:0000313" key="4">
    <source>
        <dbReference type="Proteomes" id="UP001458415"/>
    </source>
</evidence>
<evidence type="ECO:0000313" key="3">
    <source>
        <dbReference type="EMBL" id="MER6976034.1"/>
    </source>
</evidence>
<accession>A0ABV1VVT8</accession>
<evidence type="ECO:0000256" key="2">
    <source>
        <dbReference type="SAM" id="MobiDB-lite"/>
    </source>
</evidence>
<organism evidence="3 4">
    <name type="scientific">Streptomyces carpinensis</name>
    <dbReference type="NCBI Taxonomy" id="66369"/>
    <lineage>
        <taxon>Bacteria</taxon>
        <taxon>Bacillati</taxon>
        <taxon>Actinomycetota</taxon>
        <taxon>Actinomycetes</taxon>
        <taxon>Kitasatosporales</taxon>
        <taxon>Streptomycetaceae</taxon>
        <taxon>Streptomyces</taxon>
    </lineage>
</organism>
<gene>
    <name evidence="3" type="ORF">ABT317_03000</name>
</gene>